<dbReference type="Proteomes" id="UP001107558">
    <property type="component" value="Chromosome 1"/>
</dbReference>
<evidence type="ECO:0000256" key="1">
    <source>
        <dbReference type="SAM" id="MobiDB-lite"/>
    </source>
</evidence>
<organism evidence="2 3">
    <name type="scientific">Polypedilum vanderplanki</name>
    <name type="common">Sleeping chironomid midge</name>
    <dbReference type="NCBI Taxonomy" id="319348"/>
    <lineage>
        <taxon>Eukaryota</taxon>
        <taxon>Metazoa</taxon>
        <taxon>Ecdysozoa</taxon>
        <taxon>Arthropoda</taxon>
        <taxon>Hexapoda</taxon>
        <taxon>Insecta</taxon>
        <taxon>Pterygota</taxon>
        <taxon>Neoptera</taxon>
        <taxon>Endopterygota</taxon>
        <taxon>Diptera</taxon>
        <taxon>Nematocera</taxon>
        <taxon>Chironomoidea</taxon>
        <taxon>Chironomidae</taxon>
        <taxon>Chironominae</taxon>
        <taxon>Polypedilum</taxon>
        <taxon>Polypedilum</taxon>
    </lineage>
</organism>
<evidence type="ECO:0000313" key="2">
    <source>
        <dbReference type="EMBL" id="KAG5684074.1"/>
    </source>
</evidence>
<name>A0A9J6CP53_POLVA</name>
<reference evidence="2" key="1">
    <citation type="submission" date="2021-03" db="EMBL/GenBank/DDBJ databases">
        <title>Chromosome level genome of the anhydrobiotic midge Polypedilum vanderplanki.</title>
        <authorList>
            <person name="Yoshida Y."/>
            <person name="Kikawada T."/>
            <person name="Gusev O."/>
        </authorList>
    </citation>
    <scope>NUCLEOTIDE SEQUENCE</scope>
    <source>
        <strain evidence="2">NIAS01</strain>
        <tissue evidence="2">Whole body or cell culture</tissue>
    </source>
</reference>
<feature type="compositionally biased region" description="Basic and acidic residues" evidence="1">
    <location>
        <begin position="41"/>
        <end position="63"/>
    </location>
</feature>
<feature type="compositionally biased region" description="Basic residues" evidence="1">
    <location>
        <begin position="64"/>
        <end position="89"/>
    </location>
</feature>
<feature type="compositionally biased region" description="Basic and acidic residues" evidence="1">
    <location>
        <begin position="90"/>
        <end position="112"/>
    </location>
</feature>
<sequence>MVRVNRRIVNEREPEGPRTPPPRDQPPAHQWNNYRIPRRNRVGEAREVRDFNPQPEEPHYHNPHDRHRPSSRNRRHSRHHSRSPRRPRRERSLERAHRRDNLRRSPQRERRGQLRIVVAEHQQREHAPPNRPIRDRLGPIVNENNLVRVVRPRITRVTHVLQFPDMPIEMDMVNFLTQLSGQIRGITGASRQYDYGNDVAGKCFFVYAVIQNEVDEAVGREFTFEGNEGTFIRRPILIPSTITSVLIFNVSDPALTLVPTIMLRHLTPVTTRQAIAAVIDVAQIVARTGCTITHIRIPAHNIKLNKTASFAFVGINSVARANELDGYVHERVVKPIPFTKSDQAPVLIPTGRARPEQVRDVAWSEQSCRVNLLIVAPNPFAP</sequence>
<evidence type="ECO:0000313" key="3">
    <source>
        <dbReference type="Proteomes" id="UP001107558"/>
    </source>
</evidence>
<comment type="caution">
    <text evidence="2">The sequence shown here is derived from an EMBL/GenBank/DDBJ whole genome shotgun (WGS) entry which is preliminary data.</text>
</comment>
<dbReference type="EMBL" id="JADBJN010000001">
    <property type="protein sequence ID" value="KAG5684074.1"/>
    <property type="molecule type" value="Genomic_DNA"/>
</dbReference>
<keyword evidence="3" id="KW-1185">Reference proteome</keyword>
<gene>
    <name evidence="2" type="ORF">PVAND_013323</name>
</gene>
<protein>
    <submittedName>
        <fullName evidence="2">Uncharacterized protein</fullName>
    </submittedName>
</protein>
<feature type="region of interest" description="Disordered" evidence="1">
    <location>
        <begin position="1"/>
        <end position="113"/>
    </location>
</feature>
<accession>A0A9J6CP53</accession>
<proteinExistence type="predicted"/>
<dbReference type="AlphaFoldDB" id="A0A9J6CP53"/>